<reference evidence="3 4" key="1">
    <citation type="journal article" date="2010" name="Stand. Genomic Sci.">
        <title>Complete genome sequence of Aminobacterium colombiense type strain (ALA-1).</title>
        <authorList>
            <person name="Chertkov O."/>
            <person name="Sikorski J."/>
            <person name="Brambilla E."/>
            <person name="Lapidus A."/>
            <person name="Copeland A."/>
            <person name="Glavina Del Rio T."/>
            <person name="Nolan M."/>
            <person name="Lucas S."/>
            <person name="Tice H."/>
            <person name="Cheng J.F."/>
            <person name="Han C."/>
            <person name="Detter J.C."/>
            <person name="Bruce D."/>
            <person name="Tapia R."/>
            <person name="Goodwin L."/>
            <person name="Pitluck S."/>
            <person name="Liolios K."/>
            <person name="Ivanova N."/>
            <person name="Mavromatis K."/>
            <person name="Ovchinnikova G."/>
            <person name="Pati A."/>
            <person name="Chen A."/>
            <person name="Palaniappan K."/>
            <person name="Land M."/>
            <person name="Hauser L."/>
            <person name="Chang Y.J."/>
            <person name="Jeffries C.D."/>
            <person name="Spring S."/>
            <person name="Rohde M."/>
            <person name="Goker M."/>
            <person name="Bristow J."/>
            <person name="Eisen J.A."/>
            <person name="Markowitz V."/>
            <person name="Hugenholtz P."/>
            <person name="Kyrpides N.C."/>
            <person name="Klenk H.P."/>
        </authorList>
    </citation>
    <scope>NUCLEOTIDE SEQUENCE [LARGE SCALE GENOMIC DNA]</scope>
    <source>
        <strain evidence="4">DSM 12261 / ALA-1</strain>
    </source>
</reference>
<keyword evidence="4" id="KW-1185">Reference proteome</keyword>
<dbReference type="AlphaFoldDB" id="D5EFT5"/>
<dbReference type="Proteomes" id="UP000002366">
    <property type="component" value="Chromosome"/>
</dbReference>
<sequence length="170" mass="18835">MTIIAEWAVALLTFFVSLIFFVQTFSFPVINADPGGLALFPRVFSIFTGSGALLLMISLFKNNGGFSFVLDSLSKLNVVWKKDALDEESILIRNTAYAFLLCLIYPALIITIGFLPSTIIFIFLIMRVLGSKMLNSTLFSVALGGGLYYIFAIVVGVYLPTGKLWEYFLN</sequence>
<feature type="transmembrane region" description="Helical" evidence="1">
    <location>
        <begin position="96"/>
        <end position="126"/>
    </location>
</feature>
<dbReference type="STRING" id="572547.Amico_1298"/>
<dbReference type="EMBL" id="CP001997">
    <property type="protein sequence ID" value="ADE57417.1"/>
    <property type="molecule type" value="Genomic_DNA"/>
</dbReference>
<feature type="transmembrane region" description="Helical" evidence="1">
    <location>
        <begin position="138"/>
        <end position="159"/>
    </location>
</feature>
<dbReference type="InterPro" id="IPR009936">
    <property type="entry name" value="DUF1468"/>
</dbReference>
<dbReference type="OrthoDB" id="6054159at2"/>
<name>D5EFT5_AMICL</name>
<feature type="domain" description="DUF1468" evidence="2">
    <location>
        <begin position="9"/>
        <end position="160"/>
    </location>
</feature>
<gene>
    <name evidence="3" type="ordered locus">Amico_1298</name>
</gene>
<evidence type="ECO:0000313" key="3">
    <source>
        <dbReference type="EMBL" id="ADE57417.1"/>
    </source>
</evidence>
<keyword evidence="1" id="KW-0472">Membrane</keyword>
<feature type="transmembrane region" description="Helical" evidence="1">
    <location>
        <begin position="39"/>
        <end position="60"/>
    </location>
</feature>
<proteinExistence type="predicted"/>
<accession>D5EFT5</accession>
<evidence type="ECO:0000256" key="1">
    <source>
        <dbReference type="SAM" id="Phobius"/>
    </source>
</evidence>
<dbReference type="Pfam" id="PF07331">
    <property type="entry name" value="TctB"/>
    <property type="match status" value="1"/>
</dbReference>
<dbReference type="KEGG" id="aco:Amico_1298"/>
<evidence type="ECO:0000259" key="2">
    <source>
        <dbReference type="Pfam" id="PF07331"/>
    </source>
</evidence>
<dbReference type="HOGENOM" id="CLU_1567413_0_0_0"/>
<organism evidence="3 4">
    <name type="scientific">Aminobacterium colombiense (strain DSM 12261 / ALA-1)</name>
    <dbReference type="NCBI Taxonomy" id="572547"/>
    <lineage>
        <taxon>Bacteria</taxon>
        <taxon>Thermotogati</taxon>
        <taxon>Synergistota</taxon>
        <taxon>Synergistia</taxon>
        <taxon>Synergistales</taxon>
        <taxon>Aminobacteriaceae</taxon>
        <taxon>Aminobacterium</taxon>
    </lineage>
</organism>
<protein>
    <recommendedName>
        <fullName evidence="2">DUF1468 domain-containing protein</fullName>
    </recommendedName>
</protein>
<evidence type="ECO:0000313" key="4">
    <source>
        <dbReference type="Proteomes" id="UP000002366"/>
    </source>
</evidence>
<feature type="transmembrane region" description="Helical" evidence="1">
    <location>
        <begin position="6"/>
        <end position="27"/>
    </location>
</feature>
<keyword evidence="1" id="KW-0812">Transmembrane</keyword>
<keyword evidence="1" id="KW-1133">Transmembrane helix</keyword>
<dbReference type="RefSeq" id="WP_013048680.1">
    <property type="nucleotide sequence ID" value="NC_014011.1"/>
</dbReference>